<accession>A0ABR3R592</accession>
<evidence type="ECO:0000313" key="5">
    <source>
        <dbReference type="Proteomes" id="UP001521222"/>
    </source>
</evidence>
<protein>
    <recommendedName>
        <fullName evidence="3">YDG domain-containing protein</fullName>
    </recommendedName>
</protein>
<dbReference type="InterPro" id="IPR036987">
    <property type="entry name" value="SRA-YDG_sf"/>
</dbReference>
<keyword evidence="1 2" id="KW-0539">Nucleus</keyword>
<proteinExistence type="predicted"/>
<dbReference type="InterPro" id="IPR015947">
    <property type="entry name" value="PUA-like_sf"/>
</dbReference>
<dbReference type="InterPro" id="IPR003105">
    <property type="entry name" value="SRA_YDG"/>
</dbReference>
<dbReference type="InterPro" id="IPR045134">
    <property type="entry name" value="UHRF1/2-like"/>
</dbReference>
<dbReference type="PROSITE" id="PS51015">
    <property type="entry name" value="YDG"/>
    <property type="match status" value="1"/>
</dbReference>
<keyword evidence="5" id="KW-1185">Reference proteome</keyword>
<comment type="caution">
    <text evidence="4">The sequence shown here is derived from an EMBL/GenBank/DDBJ whole genome shotgun (WGS) entry which is preliminary data.</text>
</comment>
<dbReference type="Pfam" id="PF02182">
    <property type="entry name" value="SAD_SRA"/>
    <property type="match status" value="1"/>
</dbReference>
<name>A0ABR3R592_9PLEO</name>
<comment type="subcellular location">
    <subcellularLocation>
        <location evidence="2">Nucleus</location>
    </subcellularLocation>
</comment>
<dbReference type="PANTHER" id="PTHR14140:SF27">
    <property type="entry name" value="OS04G0289800 PROTEIN"/>
    <property type="match status" value="1"/>
</dbReference>
<evidence type="ECO:0000256" key="2">
    <source>
        <dbReference type="PROSITE-ProRule" id="PRU00358"/>
    </source>
</evidence>
<evidence type="ECO:0000313" key="4">
    <source>
        <dbReference type="EMBL" id="KAL1599383.1"/>
    </source>
</evidence>
<sequence length="314" mass="35903">MPKWYTSISQTSQGLAMLDRKRPQELAAIDALKECIKRCEQEKNKSRLAKEYNDLRNHVHKAEIKLNMDRFKVRKTRILTEAGLPRIFKEDAHFPADLKADAWNLYDRWMNEDFEQDILRGIVTVKGKDRNGDRLDPAYRAKHPKDPKVFGGEGLILGQWWPSQLCTVRDGAHGAAQGGIYGDKEKGAYSIVLSGGGYHDQDDGDIIEYSGTDGKNFEATDATLAMIESAKLGNHIRVIRSSQLLKSNMYRPSCGLRYDGLYQIKSYKEIDNEKRSYRFHLERVPGQEPIRFEGDAKRPTVFEEEACDRCKGKL</sequence>
<dbReference type="SMART" id="SM00466">
    <property type="entry name" value="SRA"/>
    <property type="match status" value="1"/>
</dbReference>
<organism evidence="4 5">
    <name type="scientific">Nothophoma quercina</name>
    <dbReference type="NCBI Taxonomy" id="749835"/>
    <lineage>
        <taxon>Eukaryota</taxon>
        <taxon>Fungi</taxon>
        <taxon>Dikarya</taxon>
        <taxon>Ascomycota</taxon>
        <taxon>Pezizomycotina</taxon>
        <taxon>Dothideomycetes</taxon>
        <taxon>Pleosporomycetidae</taxon>
        <taxon>Pleosporales</taxon>
        <taxon>Pleosporineae</taxon>
        <taxon>Didymellaceae</taxon>
        <taxon>Nothophoma</taxon>
    </lineage>
</organism>
<gene>
    <name evidence="4" type="ORF">SLS59_006400</name>
</gene>
<dbReference type="EMBL" id="JAKIXB020000020">
    <property type="protein sequence ID" value="KAL1599383.1"/>
    <property type="molecule type" value="Genomic_DNA"/>
</dbReference>
<evidence type="ECO:0000256" key="1">
    <source>
        <dbReference type="ARBA" id="ARBA00023242"/>
    </source>
</evidence>
<feature type="domain" description="YDG" evidence="3">
    <location>
        <begin position="150"/>
        <end position="285"/>
    </location>
</feature>
<dbReference type="Gene3D" id="2.30.280.10">
    <property type="entry name" value="SRA-YDG"/>
    <property type="match status" value="1"/>
</dbReference>
<dbReference type="PANTHER" id="PTHR14140">
    <property type="entry name" value="E3 UBIQUITIN-PROTEIN LIGASE UHRF-RELATED"/>
    <property type="match status" value="1"/>
</dbReference>
<dbReference type="SUPFAM" id="SSF88697">
    <property type="entry name" value="PUA domain-like"/>
    <property type="match status" value="1"/>
</dbReference>
<dbReference type="Proteomes" id="UP001521222">
    <property type="component" value="Unassembled WGS sequence"/>
</dbReference>
<reference evidence="4 5" key="1">
    <citation type="submission" date="2024-02" db="EMBL/GenBank/DDBJ databases">
        <title>De novo assembly and annotation of 12 fungi associated with fruit tree decline syndrome in Ontario, Canada.</title>
        <authorList>
            <person name="Sulman M."/>
            <person name="Ellouze W."/>
            <person name="Ilyukhin E."/>
        </authorList>
    </citation>
    <scope>NUCLEOTIDE SEQUENCE [LARGE SCALE GENOMIC DNA]</scope>
    <source>
        <strain evidence="4 5">M97-236</strain>
    </source>
</reference>
<evidence type="ECO:0000259" key="3">
    <source>
        <dbReference type="PROSITE" id="PS51015"/>
    </source>
</evidence>